<keyword evidence="2" id="KW-0547">Nucleotide-binding</keyword>
<dbReference type="Gene3D" id="3.30.930.10">
    <property type="entry name" value="Bira Bifunctional Protein, Domain 2"/>
    <property type="match status" value="2"/>
</dbReference>
<dbReference type="Proteomes" id="UP000653305">
    <property type="component" value="Unassembled WGS sequence"/>
</dbReference>
<gene>
    <name evidence="5" type="ORF">PHJA_002410400</name>
</gene>
<dbReference type="PANTHER" id="PTHR42918">
    <property type="entry name" value="LYSYL-TRNA SYNTHETASE"/>
    <property type="match status" value="1"/>
</dbReference>
<evidence type="ECO:0000259" key="4">
    <source>
        <dbReference type="PROSITE" id="PS50862"/>
    </source>
</evidence>
<evidence type="ECO:0000313" key="6">
    <source>
        <dbReference type="Proteomes" id="UP000653305"/>
    </source>
</evidence>
<dbReference type="GO" id="GO:0005524">
    <property type="term" value="F:ATP binding"/>
    <property type="evidence" value="ECO:0007669"/>
    <property type="project" value="UniProtKB-KW"/>
</dbReference>
<dbReference type="AlphaFoldDB" id="A0A830D2M1"/>
<evidence type="ECO:0000256" key="1">
    <source>
        <dbReference type="ARBA" id="ARBA00022598"/>
    </source>
</evidence>
<reference evidence="5" key="1">
    <citation type="submission" date="2020-07" db="EMBL/GenBank/DDBJ databases">
        <title>Ethylene signaling mediates host invasion by parasitic plants.</title>
        <authorList>
            <person name="Yoshida S."/>
        </authorList>
    </citation>
    <scope>NUCLEOTIDE SEQUENCE</scope>
    <source>
        <strain evidence="5">Okayama</strain>
    </source>
</reference>
<protein>
    <submittedName>
        <fullName evidence="5">Lysine--tRNA ligase</fullName>
    </submittedName>
</protein>
<dbReference type="OrthoDB" id="21243at2759"/>
<evidence type="ECO:0000256" key="2">
    <source>
        <dbReference type="ARBA" id="ARBA00022741"/>
    </source>
</evidence>
<dbReference type="InterPro" id="IPR004364">
    <property type="entry name" value="Aa-tRNA-synt_II"/>
</dbReference>
<comment type="caution">
    <text evidence="5">The sequence shown here is derived from an EMBL/GenBank/DDBJ whole genome shotgun (WGS) entry which is preliminary data.</text>
</comment>
<keyword evidence="1 5" id="KW-0436">Ligase</keyword>
<feature type="domain" description="Aminoacyl-transfer RNA synthetases class-II family profile" evidence="4">
    <location>
        <begin position="93"/>
        <end position="163"/>
    </location>
</feature>
<organism evidence="5 6">
    <name type="scientific">Phtheirospermum japonicum</name>
    <dbReference type="NCBI Taxonomy" id="374723"/>
    <lineage>
        <taxon>Eukaryota</taxon>
        <taxon>Viridiplantae</taxon>
        <taxon>Streptophyta</taxon>
        <taxon>Embryophyta</taxon>
        <taxon>Tracheophyta</taxon>
        <taxon>Spermatophyta</taxon>
        <taxon>Magnoliopsida</taxon>
        <taxon>eudicotyledons</taxon>
        <taxon>Gunneridae</taxon>
        <taxon>Pentapetalae</taxon>
        <taxon>asterids</taxon>
        <taxon>lamiids</taxon>
        <taxon>Lamiales</taxon>
        <taxon>Orobanchaceae</taxon>
        <taxon>Orobanchaceae incertae sedis</taxon>
        <taxon>Phtheirospermum</taxon>
    </lineage>
</organism>
<name>A0A830D2M1_9LAMI</name>
<keyword evidence="6" id="KW-1185">Reference proteome</keyword>
<accession>A0A830D2M1</accession>
<evidence type="ECO:0000256" key="3">
    <source>
        <dbReference type="ARBA" id="ARBA00022840"/>
    </source>
</evidence>
<keyword evidence="3" id="KW-0067">ATP-binding</keyword>
<sequence length="346" mass="39258">MSGILKVSTNPASLQFLLASRTLNHHPSSSSARPAKVKIWVNGDEKESIGQTTDVWVPGSGRNLEAYILKDQETRYRQRYLDLMLNSEVREIFKTRLKVISYIRRFLGELDFLEVETPMMNMIAGEAAAKPFVTHHNDLNMKLYMRIAPELYLKELVVGGLDHYNDLMKLTEDMLSGMVKELTSGYKIKYHANGRIDMIEELEKIANLSIPEDLSSEEANKYLVDACAKFEIKCPPLQTTTRLLDKSLDPLQEKLHQQRQRSGKRLQGSVTVVVPISRLHVPVAQYSKSRASYCRADFRVARVSGSVLQIKGIILSCRFKGCTCQWLGTPNQGDMMRNSPIVDFIC</sequence>
<dbReference type="PROSITE" id="PS50862">
    <property type="entry name" value="AA_TRNA_LIGASE_II"/>
    <property type="match status" value="1"/>
</dbReference>
<dbReference type="PANTHER" id="PTHR42918:SF9">
    <property type="entry name" value="LYSINE--TRNA LIGASE"/>
    <property type="match status" value="1"/>
</dbReference>
<dbReference type="Pfam" id="PF00152">
    <property type="entry name" value="tRNA-synt_2"/>
    <property type="match status" value="1"/>
</dbReference>
<dbReference type="InterPro" id="IPR045864">
    <property type="entry name" value="aa-tRNA-synth_II/BPL/LPL"/>
</dbReference>
<dbReference type="PRINTS" id="PR00982">
    <property type="entry name" value="TRNASYNTHLYS"/>
</dbReference>
<dbReference type="InterPro" id="IPR018149">
    <property type="entry name" value="Lys-tRNA-synth_II_C"/>
</dbReference>
<dbReference type="SUPFAM" id="SSF55681">
    <property type="entry name" value="Class II aaRS and biotin synthetases"/>
    <property type="match status" value="1"/>
</dbReference>
<dbReference type="EMBL" id="BMAC01000763">
    <property type="protein sequence ID" value="GFQ02665.1"/>
    <property type="molecule type" value="Genomic_DNA"/>
</dbReference>
<proteinExistence type="predicted"/>
<dbReference type="GO" id="GO:0005829">
    <property type="term" value="C:cytosol"/>
    <property type="evidence" value="ECO:0007669"/>
    <property type="project" value="TreeGrafter"/>
</dbReference>
<dbReference type="GO" id="GO:0006430">
    <property type="term" value="P:lysyl-tRNA aminoacylation"/>
    <property type="evidence" value="ECO:0007669"/>
    <property type="project" value="InterPro"/>
</dbReference>
<dbReference type="GO" id="GO:0004824">
    <property type="term" value="F:lysine-tRNA ligase activity"/>
    <property type="evidence" value="ECO:0007669"/>
    <property type="project" value="InterPro"/>
</dbReference>
<dbReference type="GO" id="GO:0000049">
    <property type="term" value="F:tRNA binding"/>
    <property type="evidence" value="ECO:0007669"/>
    <property type="project" value="TreeGrafter"/>
</dbReference>
<dbReference type="InterPro" id="IPR006195">
    <property type="entry name" value="aa-tRNA-synth_II"/>
</dbReference>
<evidence type="ECO:0000313" key="5">
    <source>
        <dbReference type="EMBL" id="GFQ02665.1"/>
    </source>
</evidence>